<dbReference type="AlphaFoldDB" id="A0AAV4PAB1"/>
<keyword evidence="2" id="KW-1185">Reference proteome</keyword>
<dbReference type="Proteomes" id="UP001054837">
    <property type="component" value="Unassembled WGS sequence"/>
</dbReference>
<accession>A0AAV4PAB1</accession>
<dbReference type="EMBL" id="BPLQ01002370">
    <property type="protein sequence ID" value="GIX92082.1"/>
    <property type="molecule type" value="Genomic_DNA"/>
</dbReference>
<sequence length="144" mass="16547">KRKILGGYDQLSILAGYKTGNPNSTNYYSQRLSAIHAEKDIPKVSMFPSKRKILRTGNPKFYDATTRRELSAIHAEKDIPKVSMFPSKRKILRYDQLKHIVATLRPEIQKTLRTTTRRELSAIHAEKTYRKFPCSQVRGKSLGV</sequence>
<organism evidence="1 2">
    <name type="scientific">Caerostris darwini</name>
    <dbReference type="NCBI Taxonomy" id="1538125"/>
    <lineage>
        <taxon>Eukaryota</taxon>
        <taxon>Metazoa</taxon>
        <taxon>Ecdysozoa</taxon>
        <taxon>Arthropoda</taxon>
        <taxon>Chelicerata</taxon>
        <taxon>Arachnida</taxon>
        <taxon>Araneae</taxon>
        <taxon>Araneomorphae</taxon>
        <taxon>Entelegynae</taxon>
        <taxon>Araneoidea</taxon>
        <taxon>Araneidae</taxon>
        <taxon>Caerostris</taxon>
    </lineage>
</organism>
<feature type="non-terminal residue" evidence="1">
    <location>
        <position position="1"/>
    </location>
</feature>
<evidence type="ECO:0000313" key="1">
    <source>
        <dbReference type="EMBL" id="GIX92082.1"/>
    </source>
</evidence>
<reference evidence="1 2" key="1">
    <citation type="submission" date="2021-06" db="EMBL/GenBank/DDBJ databases">
        <title>Caerostris darwini draft genome.</title>
        <authorList>
            <person name="Kono N."/>
            <person name="Arakawa K."/>
        </authorList>
    </citation>
    <scope>NUCLEOTIDE SEQUENCE [LARGE SCALE GENOMIC DNA]</scope>
</reference>
<proteinExistence type="predicted"/>
<protein>
    <submittedName>
        <fullName evidence="1">Uncharacterized protein</fullName>
    </submittedName>
</protein>
<evidence type="ECO:0000313" key="2">
    <source>
        <dbReference type="Proteomes" id="UP001054837"/>
    </source>
</evidence>
<name>A0AAV4PAB1_9ARAC</name>
<gene>
    <name evidence="1" type="ORF">CDAR_28041</name>
</gene>
<comment type="caution">
    <text evidence="1">The sequence shown here is derived from an EMBL/GenBank/DDBJ whole genome shotgun (WGS) entry which is preliminary data.</text>
</comment>